<dbReference type="Proteomes" id="UP001210678">
    <property type="component" value="Unassembled WGS sequence"/>
</dbReference>
<dbReference type="InterPro" id="IPR013785">
    <property type="entry name" value="Aldolase_TIM"/>
</dbReference>
<evidence type="ECO:0000256" key="3">
    <source>
        <dbReference type="ARBA" id="ARBA00022723"/>
    </source>
</evidence>
<evidence type="ECO:0000256" key="1">
    <source>
        <dbReference type="ARBA" id="ARBA00001947"/>
    </source>
</evidence>
<dbReference type="InterPro" id="IPR008567">
    <property type="entry name" value="BKACE"/>
</dbReference>
<dbReference type="PANTHER" id="PTHR37418:SF2">
    <property type="entry name" value="3-KETO-5-AMINOHEXANOATE CLEAVAGE ENZYME"/>
    <property type="match status" value="1"/>
</dbReference>
<keyword evidence="4" id="KW-0862">Zinc</keyword>
<keyword evidence="6" id="KW-1185">Reference proteome</keyword>
<accession>A0ABT4YR46</accession>
<keyword evidence="2" id="KW-0808">Transferase</keyword>
<sequence length="277" mass="30734">MIEADKNKIAIIVAPNGARKTQHDHPALPVTVDQIVADVVACRDAGAAMVHLHARDSDGKHSLAIDDNIKVMNGVTEAVGDSIIVQLTTEAIGMYTPAQQMELIKHTQPEAASFGLKELIPDDSYLAEAERFFHWVADTGMIAQYILYSVEDVARYFSLIKSCVLPNKNHHVLLVLGRYHKTLQSSPRDLIPFLTDELLDNKHRWSVCAFGIQEQKCLINAMILGADVRVGFENNHLNNLGLIAKNNAQQVDNIKELTDLLGINRHNALSYRKALTN</sequence>
<proteinExistence type="predicted"/>
<dbReference type="PANTHER" id="PTHR37418">
    <property type="entry name" value="3-KETO-5-AMINOHEXANOATE CLEAVAGE ENZYME-RELATED"/>
    <property type="match status" value="1"/>
</dbReference>
<reference evidence="5 6" key="1">
    <citation type="submission" date="2023-01" db="EMBL/GenBank/DDBJ databases">
        <title>Vibrio sp. KJ40-1 sp.nov, isolated from marine algae.</title>
        <authorList>
            <person name="Butt M."/>
            <person name="Kim J.M.J."/>
            <person name="Jeon C.O.C."/>
        </authorList>
    </citation>
    <scope>NUCLEOTIDE SEQUENCE [LARGE SCALE GENOMIC DNA]</scope>
    <source>
        <strain evidence="5 6">KJ40-1</strain>
    </source>
</reference>
<evidence type="ECO:0000313" key="5">
    <source>
        <dbReference type="EMBL" id="MDB1124029.1"/>
    </source>
</evidence>
<dbReference type="RefSeq" id="WP_272135919.1">
    <property type="nucleotide sequence ID" value="NZ_JAQLOI010000001.1"/>
</dbReference>
<comment type="caution">
    <text evidence="5">The sequence shown here is derived from an EMBL/GenBank/DDBJ whole genome shotgun (WGS) entry which is preliminary data.</text>
</comment>
<evidence type="ECO:0000256" key="4">
    <source>
        <dbReference type="ARBA" id="ARBA00022833"/>
    </source>
</evidence>
<keyword evidence="3" id="KW-0479">Metal-binding</keyword>
<dbReference type="Pfam" id="PF05853">
    <property type="entry name" value="BKACE"/>
    <property type="match status" value="1"/>
</dbReference>
<protein>
    <submittedName>
        <fullName evidence="5">3-keto-5-aminohexanoate cleavage protein</fullName>
    </submittedName>
</protein>
<name>A0ABT4YR46_9VIBR</name>
<dbReference type="Gene3D" id="3.20.20.70">
    <property type="entry name" value="Aldolase class I"/>
    <property type="match status" value="1"/>
</dbReference>
<evidence type="ECO:0000313" key="6">
    <source>
        <dbReference type="Proteomes" id="UP001210678"/>
    </source>
</evidence>
<evidence type="ECO:0000256" key="2">
    <source>
        <dbReference type="ARBA" id="ARBA00022679"/>
    </source>
</evidence>
<gene>
    <name evidence="5" type="ORF">PGX00_10380</name>
</gene>
<organism evidence="5 6">
    <name type="scientific">Vibrio algarum</name>
    <dbReference type="NCBI Taxonomy" id="3020714"/>
    <lineage>
        <taxon>Bacteria</taxon>
        <taxon>Pseudomonadati</taxon>
        <taxon>Pseudomonadota</taxon>
        <taxon>Gammaproteobacteria</taxon>
        <taxon>Vibrionales</taxon>
        <taxon>Vibrionaceae</taxon>
        <taxon>Vibrio</taxon>
    </lineage>
</organism>
<comment type="cofactor">
    <cofactor evidence="1">
        <name>Zn(2+)</name>
        <dbReference type="ChEBI" id="CHEBI:29105"/>
    </cofactor>
</comment>
<dbReference type="EMBL" id="JAQLOI010000001">
    <property type="protein sequence ID" value="MDB1124029.1"/>
    <property type="molecule type" value="Genomic_DNA"/>
</dbReference>